<dbReference type="PROSITE" id="PS51322">
    <property type="entry name" value="UEV"/>
    <property type="match status" value="1"/>
</dbReference>
<evidence type="ECO:0000256" key="6">
    <source>
        <dbReference type="ARBA" id="ARBA00023054"/>
    </source>
</evidence>
<comment type="similarity">
    <text evidence="2">Belongs to the ubiquitin-conjugating enzyme family. UEV subfamily.</text>
</comment>
<feature type="domain" description="SB" evidence="8">
    <location>
        <begin position="296"/>
        <end position="364"/>
    </location>
</feature>
<evidence type="ECO:0000256" key="1">
    <source>
        <dbReference type="ARBA" id="ARBA00004177"/>
    </source>
</evidence>
<dbReference type="InterPro" id="IPR037202">
    <property type="entry name" value="ESCRT_assembly_dom"/>
</dbReference>
<proteinExistence type="inferred from homology"/>
<dbReference type="PANTHER" id="PTHR23306">
    <property type="entry name" value="TUMOR SUSCEPTIBILITY GENE 101 PROTEIN-RELATED"/>
    <property type="match status" value="1"/>
</dbReference>
<evidence type="ECO:0000256" key="3">
    <source>
        <dbReference type="ARBA" id="ARBA00022448"/>
    </source>
</evidence>
<reference evidence="10" key="1">
    <citation type="submission" date="2015-04" db="EMBL/GenBank/DDBJ databases">
        <title>The genome sequence of the plant pathogenic Rhizarian Plasmodiophora brassicae reveals insights in its biotrophic life cycle and the origin of chitin synthesis.</title>
        <authorList>
            <person name="Schwelm A."/>
            <person name="Fogelqvist J."/>
            <person name="Knaust A."/>
            <person name="Julke S."/>
            <person name="Lilja T."/>
            <person name="Dhandapani V."/>
            <person name="Bonilla-Rosso G."/>
            <person name="Karlsson M."/>
            <person name="Shevchenko A."/>
            <person name="Choi S.R."/>
            <person name="Kim H.G."/>
            <person name="Park J.Y."/>
            <person name="Lim Y.P."/>
            <person name="Ludwig-Muller J."/>
            <person name="Dixelius C."/>
        </authorList>
    </citation>
    <scope>NUCLEOTIDE SEQUENCE</scope>
    <source>
        <tissue evidence="10">Potato root galls</tissue>
    </source>
</reference>
<dbReference type="PROSITE" id="PS51312">
    <property type="entry name" value="SB"/>
    <property type="match status" value="1"/>
</dbReference>
<dbReference type="InterPro" id="IPR052070">
    <property type="entry name" value="ESCRT-I_UEV_domain"/>
</dbReference>
<comment type="subcellular location">
    <subcellularLocation>
        <location evidence="1">Endosome</location>
    </subcellularLocation>
</comment>
<dbReference type="SUPFAM" id="SSF54495">
    <property type="entry name" value="UBC-like"/>
    <property type="match status" value="1"/>
</dbReference>
<evidence type="ECO:0000256" key="4">
    <source>
        <dbReference type="ARBA" id="ARBA00022753"/>
    </source>
</evidence>
<evidence type="ECO:0000313" key="10">
    <source>
        <dbReference type="EMBL" id="CRZ10213.1"/>
    </source>
</evidence>
<evidence type="ECO:0000259" key="8">
    <source>
        <dbReference type="PROSITE" id="PS51312"/>
    </source>
</evidence>
<dbReference type="Gene3D" id="3.10.110.10">
    <property type="entry name" value="Ubiquitin Conjugating Enzyme"/>
    <property type="match status" value="1"/>
</dbReference>
<dbReference type="CDD" id="cd11685">
    <property type="entry name" value="UEV_TSG101-like"/>
    <property type="match status" value="1"/>
</dbReference>
<evidence type="ECO:0000256" key="2">
    <source>
        <dbReference type="ARBA" id="ARBA00009594"/>
    </source>
</evidence>
<dbReference type="InterPro" id="IPR008883">
    <property type="entry name" value="UEV_N"/>
</dbReference>
<dbReference type="Gene3D" id="6.10.140.820">
    <property type="match status" value="1"/>
</dbReference>
<dbReference type="GO" id="GO:0015031">
    <property type="term" value="P:protein transport"/>
    <property type="evidence" value="ECO:0007669"/>
    <property type="project" value="UniProtKB-UniRule"/>
</dbReference>
<protein>
    <recommendedName>
        <fullName evidence="11">UEV domain-containing protein</fullName>
    </recommendedName>
</protein>
<sequence>GYTFTQITNWYYRTMSQQRQQYAGRLLAQIGTYVQADYVERHVNVVLHQNRSLLPAVDKFMTNTGVARLLLCLRGTVPIEYRGGKYHIPVDIWVPEVYPGQPPLVFVTPTPDMRIKPNHHHVDQQGQVQIHYLQGWTPTNSSLLELTAQLSFHFSNDPPVYRYNPQQQPPPAIVQAQNFVQQHSAQFNGGASDERTSLLAQVEQAIRRKFAIFSETNANYINGLMAHQFEQKQGDQIVKDCVQCLRKQKEELVKALSKVEERTDSIKDWCQAHTPAEEPSHESLLASVDKIVTPANAWSKQMFAVVSQDFAIEDILYCLDKALQEDRLDINTYLKKVRGLARDQFFARALAIKIERKQSELATAM</sequence>
<name>A0A0H5R7V1_9EUKA</name>
<keyword evidence="5 7" id="KW-0653">Protein transport</keyword>
<dbReference type="PANTHER" id="PTHR23306:SF3">
    <property type="entry name" value="TUMOR SUPPRESSOR PROTEIN 101"/>
    <property type="match status" value="1"/>
</dbReference>
<keyword evidence="3 7" id="KW-0813">Transport</keyword>
<dbReference type="GO" id="GO:0000813">
    <property type="term" value="C:ESCRT I complex"/>
    <property type="evidence" value="ECO:0007669"/>
    <property type="project" value="TreeGrafter"/>
</dbReference>
<evidence type="ECO:0008006" key="11">
    <source>
        <dbReference type="Google" id="ProtNLM"/>
    </source>
</evidence>
<organism evidence="10">
    <name type="scientific">Spongospora subterranea</name>
    <dbReference type="NCBI Taxonomy" id="70186"/>
    <lineage>
        <taxon>Eukaryota</taxon>
        <taxon>Sar</taxon>
        <taxon>Rhizaria</taxon>
        <taxon>Endomyxa</taxon>
        <taxon>Phytomyxea</taxon>
        <taxon>Plasmodiophorida</taxon>
        <taxon>Plasmodiophoridae</taxon>
        <taxon>Spongospora</taxon>
    </lineage>
</organism>
<dbReference type="GO" id="GO:0043130">
    <property type="term" value="F:ubiquitin binding"/>
    <property type="evidence" value="ECO:0007669"/>
    <property type="project" value="TreeGrafter"/>
</dbReference>
<feature type="domain" description="UEV" evidence="9">
    <location>
        <begin position="20"/>
        <end position="164"/>
    </location>
</feature>
<dbReference type="AlphaFoldDB" id="A0A0H5R7V1"/>
<dbReference type="InterPro" id="IPR017916">
    <property type="entry name" value="SB_dom"/>
</dbReference>
<evidence type="ECO:0000256" key="5">
    <source>
        <dbReference type="ARBA" id="ARBA00022927"/>
    </source>
</evidence>
<accession>A0A0H5R7V1</accession>
<dbReference type="InterPro" id="IPR016135">
    <property type="entry name" value="UBQ-conjugating_enzyme/RWD"/>
</dbReference>
<dbReference type="SUPFAM" id="SSF140111">
    <property type="entry name" value="Endosomal sorting complex assembly domain"/>
    <property type="match status" value="1"/>
</dbReference>
<keyword evidence="6" id="KW-0175">Coiled coil</keyword>
<feature type="non-terminal residue" evidence="10">
    <location>
        <position position="1"/>
    </location>
</feature>
<dbReference type="Pfam" id="PF09454">
    <property type="entry name" value="Vps23_core"/>
    <property type="match status" value="1"/>
</dbReference>
<dbReference type="Pfam" id="PF05743">
    <property type="entry name" value="UEV"/>
    <property type="match status" value="1"/>
</dbReference>
<evidence type="ECO:0000256" key="7">
    <source>
        <dbReference type="PROSITE-ProRule" id="PRU00644"/>
    </source>
</evidence>
<evidence type="ECO:0000259" key="9">
    <source>
        <dbReference type="PROSITE" id="PS51322"/>
    </source>
</evidence>
<dbReference type="EMBL" id="HACM01009771">
    <property type="protein sequence ID" value="CRZ10213.1"/>
    <property type="molecule type" value="Transcribed_RNA"/>
</dbReference>
<keyword evidence="4" id="KW-0967">Endosome</keyword>
<dbReference type="GO" id="GO:0008333">
    <property type="term" value="P:endosome to lysosome transport"/>
    <property type="evidence" value="ECO:0007669"/>
    <property type="project" value="TreeGrafter"/>
</dbReference>